<dbReference type="InterPro" id="IPR011006">
    <property type="entry name" value="CheY-like_superfamily"/>
</dbReference>
<organism evidence="3 4">
    <name type="scientific">Terrimonas ginsenosidimutans</name>
    <dbReference type="NCBI Taxonomy" id="2908004"/>
    <lineage>
        <taxon>Bacteria</taxon>
        <taxon>Pseudomonadati</taxon>
        <taxon>Bacteroidota</taxon>
        <taxon>Chitinophagia</taxon>
        <taxon>Chitinophagales</taxon>
        <taxon>Chitinophagaceae</taxon>
        <taxon>Terrimonas</taxon>
    </lineage>
</organism>
<keyword evidence="1" id="KW-0597">Phosphoprotein</keyword>
<dbReference type="SMART" id="SM00448">
    <property type="entry name" value="REC"/>
    <property type="match status" value="1"/>
</dbReference>
<feature type="modified residue" description="4-aspartylphosphate" evidence="1">
    <location>
        <position position="69"/>
    </location>
</feature>
<evidence type="ECO:0000313" key="3">
    <source>
        <dbReference type="EMBL" id="MCG2612757.1"/>
    </source>
</evidence>
<feature type="domain" description="Response regulatory" evidence="2">
    <location>
        <begin position="7"/>
        <end position="136"/>
    </location>
</feature>
<evidence type="ECO:0000256" key="1">
    <source>
        <dbReference type="PROSITE-ProRule" id="PRU00169"/>
    </source>
</evidence>
<dbReference type="PANTHER" id="PTHR44520">
    <property type="entry name" value="RESPONSE REGULATOR RCP1-RELATED"/>
    <property type="match status" value="1"/>
</dbReference>
<evidence type="ECO:0000313" key="4">
    <source>
        <dbReference type="Proteomes" id="UP001165367"/>
    </source>
</evidence>
<dbReference type="Gene3D" id="3.40.50.2300">
    <property type="match status" value="1"/>
</dbReference>
<gene>
    <name evidence="3" type="ORF">LZZ85_00640</name>
</gene>
<keyword evidence="4" id="KW-1185">Reference proteome</keyword>
<dbReference type="RefSeq" id="WP_237867986.1">
    <property type="nucleotide sequence ID" value="NZ_JAKLTR010000001.1"/>
</dbReference>
<dbReference type="EMBL" id="JAKLTR010000001">
    <property type="protein sequence ID" value="MCG2612757.1"/>
    <property type="molecule type" value="Genomic_DNA"/>
</dbReference>
<comment type="caution">
    <text evidence="3">The sequence shown here is derived from an EMBL/GenBank/DDBJ whole genome shotgun (WGS) entry which is preliminary data.</text>
</comment>
<protein>
    <submittedName>
        <fullName evidence="3">Response regulator</fullName>
    </submittedName>
</protein>
<dbReference type="InterPro" id="IPR001789">
    <property type="entry name" value="Sig_transdc_resp-reg_receiver"/>
</dbReference>
<evidence type="ECO:0000259" key="2">
    <source>
        <dbReference type="PROSITE" id="PS50110"/>
    </source>
</evidence>
<sequence length="146" mass="16692">MNLNSVEVLLVEDNLTDAELTIRELKKHHLANHLIHVKNGEEALEFIFGTGRYADTRNVSFAPKLVLLDIQMPKVNGIEVLQHIKADERTKKMPVVILTSSKEDPDIQRCYQLGANSYIVKPVNFERFTEAIHQVGMYWLLLNQAP</sequence>
<dbReference type="CDD" id="cd17557">
    <property type="entry name" value="REC_Rcp-like"/>
    <property type="match status" value="1"/>
</dbReference>
<dbReference type="SUPFAM" id="SSF52172">
    <property type="entry name" value="CheY-like"/>
    <property type="match status" value="1"/>
</dbReference>
<reference evidence="3" key="1">
    <citation type="submission" date="2022-01" db="EMBL/GenBank/DDBJ databases">
        <authorList>
            <person name="Jo J.-H."/>
            <person name="Im W.-T."/>
        </authorList>
    </citation>
    <scope>NUCLEOTIDE SEQUENCE</scope>
    <source>
        <strain evidence="3">NA20</strain>
    </source>
</reference>
<name>A0ABS9KKB3_9BACT</name>
<dbReference type="InterPro" id="IPR052893">
    <property type="entry name" value="TCS_response_regulator"/>
</dbReference>
<dbReference type="Pfam" id="PF00072">
    <property type="entry name" value="Response_reg"/>
    <property type="match status" value="1"/>
</dbReference>
<proteinExistence type="predicted"/>
<dbReference type="PROSITE" id="PS50110">
    <property type="entry name" value="RESPONSE_REGULATORY"/>
    <property type="match status" value="1"/>
</dbReference>
<accession>A0ABS9KKB3</accession>
<dbReference type="Proteomes" id="UP001165367">
    <property type="component" value="Unassembled WGS sequence"/>
</dbReference>
<dbReference type="PANTHER" id="PTHR44520:SF1">
    <property type="entry name" value="TWO-COMPONENT SYSTEM REGULATORY PROTEIN"/>
    <property type="match status" value="1"/>
</dbReference>